<dbReference type="PROSITE" id="PS50141">
    <property type="entry name" value="A_DEAMIN_EDITASE"/>
    <property type="match status" value="1"/>
</dbReference>
<dbReference type="InterPro" id="IPR042935">
    <property type="entry name" value="Tad1"/>
</dbReference>
<feature type="region of interest" description="Disordered" evidence="1">
    <location>
        <begin position="453"/>
        <end position="477"/>
    </location>
</feature>
<dbReference type="InterPro" id="IPR002466">
    <property type="entry name" value="A_deamin"/>
</dbReference>
<proteinExistence type="predicted"/>
<organism evidence="3">
    <name type="scientific">Phaffia rhodozyma</name>
    <name type="common">Yeast</name>
    <name type="synonym">Xanthophyllomyces dendrorhous</name>
    <dbReference type="NCBI Taxonomy" id="264483"/>
    <lineage>
        <taxon>Eukaryota</taxon>
        <taxon>Fungi</taxon>
        <taxon>Dikarya</taxon>
        <taxon>Basidiomycota</taxon>
        <taxon>Agaricomycotina</taxon>
        <taxon>Tremellomycetes</taxon>
        <taxon>Cystofilobasidiales</taxon>
        <taxon>Mrakiaceae</taxon>
        <taxon>Phaffia</taxon>
    </lineage>
</organism>
<dbReference type="GO" id="GO:0002100">
    <property type="term" value="P:tRNA wobble adenosine to inosine editing"/>
    <property type="evidence" value="ECO:0007669"/>
    <property type="project" value="InterPro"/>
</dbReference>
<reference evidence="3" key="1">
    <citation type="submission" date="2014-08" db="EMBL/GenBank/DDBJ databases">
        <authorList>
            <person name="Sharma Rahul"/>
            <person name="Thines Marco"/>
        </authorList>
    </citation>
    <scope>NUCLEOTIDE SEQUENCE</scope>
</reference>
<dbReference type="PANTHER" id="PTHR47803:SF1">
    <property type="entry name" value="TRNA-SPECIFIC ADENOSINE DEAMINASE 1"/>
    <property type="match status" value="1"/>
</dbReference>
<evidence type="ECO:0000313" key="3">
    <source>
        <dbReference type="EMBL" id="CED82185.1"/>
    </source>
</evidence>
<dbReference type="Pfam" id="PF02137">
    <property type="entry name" value="A_deamin"/>
    <property type="match status" value="1"/>
</dbReference>
<feature type="domain" description="A to I editase" evidence="2">
    <location>
        <begin position="63"/>
        <end position="408"/>
    </location>
</feature>
<dbReference type="AlphaFoldDB" id="A0A0F7SNM8"/>
<dbReference type="GO" id="GO:0003723">
    <property type="term" value="F:RNA binding"/>
    <property type="evidence" value="ECO:0007669"/>
    <property type="project" value="InterPro"/>
</dbReference>
<feature type="compositionally biased region" description="Polar residues" evidence="1">
    <location>
        <begin position="174"/>
        <end position="183"/>
    </location>
</feature>
<dbReference type="GO" id="GO:0043829">
    <property type="term" value="F:tRNA-specific adenosine-37 deaminase activity"/>
    <property type="evidence" value="ECO:0007669"/>
    <property type="project" value="TreeGrafter"/>
</dbReference>
<dbReference type="PANTHER" id="PTHR47803">
    <property type="entry name" value="TRNA-SPECIFIC ADENOSINE DEAMINASE 1"/>
    <property type="match status" value="1"/>
</dbReference>
<dbReference type="SMART" id="SM00552">
    <property type="entry name" value="ADEAMc"/>
    <property type="match status" value="1"/>
</dbReference>
<evidence type="ECO:0000259" key="2">
    <source>
        <dbReference type="PROSITE" id="PS50141"/>
    </source>
</evidence>
<evidence type="ECO:0000256" key="1">
    <source>
        <dbReference type="SAM" id="MobiDB-lite"/>
    </source>
</evidence>
<feature type="region of interest" description="Disordered" evidence="1">
    <location>
        <begin position="167"/>
        <end position="186"/>
    </location>
</feature>
<dbReference type="EMBL" id="LN483124">
    <property type="protein sequence ID" value="CED82185.1"/>
    <property type="molecule type" value="Genomic_DNA"/>
</dbReference>
<feature type="compositionally biased region" description="Low complexity" evidence="1">
    <location>
        <begin position="459"/>
        <end position="468"/>
    </location>
</feature>
<name>A0A0F7SNM8_PHARH</name>
<protein>
    <submittedName>
        <fullName evidence="3">tRNA-specific adenosine deaminase 1</fullName>
    </submittedName>
</protein>
<sequence>MTDLPTSYIDPDIVASLVVETYLSFPASCVPSKRSNGVQEWTPLAGVVLSRTTDSSPILKLISVGAGSKVVPTIRKSARGDIVNDLHAEILSIRGARRWILEEVGRCLNGADDDWLEQITKEGRVKWKLKTGVQVHMYISTLPCGDASTVHLANQQQILDPDMAALKSSHHMPSETSSDSAPSGVNAPRKSFVLARGRDGYSSLGVIRTKPGRADSSPTTTLSCSDKLAAYTLLGIQGSVLSTVVEPIYLSTMVIGDIKGLVDNGFEGEKIIHEELDRALVQRARNTWSSLQSELPNLSYRHHPPRLNLTKITFSYSKSLLLRDTPDLAIATPSICLVYTADDKPERLVALGHLHGSFKKSIQAAGGRLPDKAVSGVCRKVLFALTLDILNKTRDEGFDIRQSYRSLKKSFLAFEYQQTKQILRTHPMSFLCGWEEGDREQWESFDSAGDIESLDVEKSTSSSVSSETPVEKRQRLR</sequence>
<accession>A0A0F7SNM8</accession>